<feature type="domain" description="Thiamine phosphate synthase/TenI" evidence="1">
    <location>
        <begin position="102"/>
        <end position="164"/>
    </location>
</feature>
<evidence type="ECO:0000313" key="2">
    <source>
        <dbReference type="EMBL" id="MBB3956990.1"/>
    </source>
</evidence>
<evidence type="ECO:0000313" key="3">
    <source>
        <dbReference type="Proteomes" id="UP000548867"/>
    </source>
</evidence>
<dbReference type="SUPFAM" id="SSF51391">
    <property type="entry name" value="Thiamin phosphate synthase"/>
    <property type="match status" value="1"/>
</dbReference>
<sequence>MARCYSALMRPCQPLSPLPRIWLISDARNDGMLDRALRRMPRGSGLIYRHYHLPQAERRARFKALARIARGRGMAVVLAGDAAMARRWGADGAYGAGQALATAHNLRELRQARGAAGVLLSPVFPTRSHPGAPVLGAVRFRLLAARSSVPVIALGGMNRARAGTLKWPRWAAIDGLSPTH</sequence>
<dbReference type="EC" id="2.5.1.3" evidence="2"/>
<accession>A0A7W6CNG0</accession>
<dbReference type="CDD" id="cd00564">
    <property type="entry name" value="TMP_TenI"/>
    <property type="match status" value="1"/>
</dbReference>
<dbReference type="InterPro" id="IPR013785">
    <property type="entry name" value="Aldolase_TIM"/>
</dbReference>
<dbReference type="InterPro" id="IPR022998">
    <property type="entry name" value="ThiamineP_synth_TenI"/>
</dbReference>
<reference evidence="2 3" key="1">
    <citation type="submission" date="2020-08" db="EMBL/GenBank/DDBJ databases">
        <title>Genomic Encyclopedia of Type Strains, Phase IV (KMG-IV): sequencing the most valuable type-strain genomes for metagenomic binning, comparative biology and taxonomic classification.</title>
        <authorList>
            <person name="Goeker M."/>
        </authorList>
    </citation>
    <scope>NUCLEOTIDE SEQUENCE [LARGE SCALE GENOMIC DNA]</scope>
    <source>
        <strain evidence="2 3">DSM 27057</strain>
    </source>
</reference>
<proteinExistence type="predicted"/>
<dbReference type="AlphaFoldDB" id="A0A7W6CNG0"/>
<dbReference type="Pfam" id="PF02581">
    <property type="entry name" value="TMP-TENI"/>
    <property type="match status" value="1"/>
</dbReference>
<gene>
    <name evidence="2" type="ORF">GGR38_003963</name>
</gene>
<dbReference type="Proteomes" id="UP000548867">
    <property type="component" value="Unassembled WGS sequence"/>
</dbReference>
<keyword evidence="2" id="KW-0808">Transferase</keyword>
<dbReference type="Gene3D" id="3.20.20.70">
    <property type="entry name" value="Aldolase class I"/>
    <property type="match status" value="1"/>
</dbReference>
<dbReference type="RefSeq" id="WP_183627901.1">
    <property type="nucleotide sequence ID" value="NZ_JACIDX010000018.1"/>
</dbReference>
<protein>
    <submittedName>
        <fullName evidence="2">Thiamine-phosphate pyrophosphorylase</fullName>
        <ecNumber evidence="2">2.5.1.3</ecNumber>
    </submittedName>
</protein>
<dbReference type="EMBL" id="JACIDX010000018">
    <property type="protein sequence ID" value="MBB3956990.1"/>
    <property type="molecule type" value="Genomic_DNA"/>
</dbReference>
<dbReference type="GO" id="GO:0009228">
    <property type="term" value="P:thiamine biosynthetic process"/>
    <property type="evidence" value="ECO:0007669"/>
    <property type="project" value="UniProtKB-KW"/>
</dbReference>
<name>A0A7W6CNG0_9SPHN</name>
<organism evidence="2 3">
    <name type="scientific">Novosphingobium sediminicola</name>
    <dbReference type="NCBI Taxonomy" id="563162"/>
    <lineage>
        <taxon>Bacteria</taxon>
        <taxon>Pseudomonadati</taxon>
        <taxon>Pseudomonadota</taxon>
        <taxon>Alphaproteobacteria</taxon>
        <taxon>Sphingomonadales</taxon>
        <taxon>Sphingomonadaceae</taxon>
        <taxon>Novosphingobium</taxon>
    </lineage>
</organism>
<comment type="caution">
    <text evidence="2">The sequence shown here is derived from an EMBL/GenBank/DDBJ whole genome shotgun (WGS) entry which is preliminary data.</text>
</comment>
<keyword evidence="3" id="KW-1185">Reference proteome</keyword>
<dbReference type="GO" id="GO:0004789">
    <property type="term" value="F:thiamine-phosphate diphosphorylase activity"/>
    <property type="evidence" value="ECO:0007669"/>
    <property type="project" value="UniProtKB-EC"/>
</dbReference>
<evidence type="ECO:0000259" key="1">
    <source>
        <dbReference type="Pfam" id="PF02581"/>
    </source>
</evidence>
<dbReference type="InterPro" id="IPR036206">
    <property type="entry name" value="ThiamineP_synth_sf"/>
</dbReference>